<dbReference type="PANTHER" id="PTHR46401">
    <property type="entry name" value="GLYCOSYLTRANSFERASE WBBK-RELATED"/>
    <property type="match status" value="1"/>
</dbReference>
<proteinExistence type="predicted"/>
<dbReference type="CDD" id="cd03809">
    <property type="entry name" value="GT4_MtfB-like"/>
    <property type="match status" value="1"/>
</dbReference>
<dbReference type="Pfam" id="PF13439">
    <property type="entry name" value="Glyco_transf_4"/>
    <property type="match status" value="1"/>
</dbReference>
<evidence type="ECO:0000313" key="4">
    <source>
        <dbReference type="EMBL" id="ASU33678.1"/>
    </source>
</evidence>
<evidence type="ECO:0000259" key="2">
    <source>
        <dbReference type="Pfam" id="PF00534"/>
    </source>
</evidence>
<feature type="domain" description="Glycosyl transferase family 1" evidence="2">
    <location>
        <begin position="198"/>
        <end position="348"/>
    </location>
</feature>
<dbReference type="SUPFAM" id="SSF53756">
    <property type="entry name" value="UDP-Glycosyltransferase/glycogen phosphorylase"/>
    <property type="match status" value="1"/>
</dbReference>
<dbReference type="RefSeq" id="WP_094570103.1">
    <property type="nucleotide sequence ID" value="NZ_CP022743.1"/>
</dbReference>
<evidence type="ECO:0000256" key="1">
    <source>
        <dbReference type="ARBA" id="ARBA00022679"/>
    </source>
</evidence>
<dbReference type="Proteomes" id="UP000215002">
    <property type="component" value="Chromosome"/>
</dbReference>
<evidence type="ECO:0000259" key="3">
    <source>
        <dbReference type="Pfam" id="PF13439"/>
    </source>
</evidence>
<sequence length="372" mass="41834">MKIGYDAKRLFLNNTGLGNYSRWLVKNIAQHYPGNQYFLYTPRLKANNSLDFLHNAGQIKTVTPKSKLFTSWWRSRGIVKNLKQDGIEIYHGLSHELPAGIRQTGIKTIVTVHDLIFMRLPESFGWINRRIYTAKVVYACKVADKIIAISEKTKDDLVALLNVDTNKIEVIYQGIDPVFNNPQSKAQKEAVVTKYKLPAKFLLSVGTIETRKNLLLTVKALKLTDACMVVVGKPTAYLDDVKKYLSDNKLTQRVTFLHEVTFNELPAIYQLATVFVYPSRYEGFGLPVLEAISSGVPVIAATGSCLEEAGGPDSLYVDPDDENDLAQKINRIFADEKLRQAMIAAGKQYAAKFESDKLSAQLMQLYNNIKKC</sequence>
<dbReference type="Gene3D" id="3.40.50.2000">
    <property type="entry name" value="Glycogen Phosphorylase B"/>
    <property type="match status" value="2"/>
</dbReference>
<dbReference type="KEGG" id="muc:MuYL_1782"/>
<keyword evidence="5" id="KW-1185">Reference proteome</keyword>
<dbReference type="OrthoDB" id="9801609at2"/>
<dbReference type="InterPro" id="IPR001296">
    <property type="entry name" value="Glyco_trans_1"/>
</dbReference>
<accession>A0A223NVM7</accession>
<dbReference type="Pfam" id="PF00534">
    <property type="entry name" value="Glycos_transf_1"/>
    <property type="match status" value="1"/>
</dbReference>
<gene>
    <name evidence="4" type="ORF">MuYL_1782</name>
</gene>
<name>A0A223NVM7_9SPHI</name>
<dbReference type="GO" id="GO:0009103">
    <property type="term" value="P:lipopolysaccharide biosynthetic process"/>
    <property type="evidence" value="ECO:0007669"/>
    <property type="project" value="TreeGrafter"/>
</dbReference>
<dbReference type="EMBL" id="CP022743">
    <property type="protein sequence ID" value="ASU33678.1"/>
    <property type="molecule type" value="Genomic_DNA"/>
</dbReference>
<reference evidence="4 5" key="1">
    <citation type="submission" date="2017-08" db="EMBL/GenBank/DDBJ databases">
        <title>Complete genome sequence of Mucilaginibacter sp. strain BJC16-A31.</title>
        <authorList>
            <consortium name="Henan University of Science and Technology"/>
            <person name="You X."/>
        </authorList>
    </citation>
    <scope>NUCLEOTIDE SEQUENCE [LARGE SCALE GENOMIC DNA]</scope>
    <source>
        <strain evidence="4 5">BJC16-A31</strain>
    </source>
</reference>
<dbReference type="PANTHER" id="PTHR46401:SF2">
    <property type="entry name" value="GLYCOSYLTRANSFERASE WBBK-RELATED"/>
    <property type="match status" value="1"/>
</dbReference>
<keyword evidence="4" id="KW-0328">Glycosyltransferase</keyword>
<dbReference type="GO" id="GO:0016757">
    <property type="term" value="F:glycosyltransferase activity"/>
    <property type="evidence" value="ECO:0007669"/>
    <property type="project" value="UniProtKB-KW"/>
</dbReference>
<organism evidence="4 5">
    <name type="scientific">Mucilaginibacter xinganensis</name>
    <dbReference type="NCBI Taxonomy" id="1234841"/>
    <lineage>
        <taxon>Bacteria</taxon>
        <taxon>Pseudomonadati</taxon>
        <taxon>Bacteroidota</taxon>
        <taxon>Sphingobacteriia</taxon>
        <taxon>Sphingobacteriales</taxon>
        <taxon>Sphingobacteriaceae</taxon>
        <taxon>Mucilaginibacter</taxon>
    </lineage>
</organism>
<protein>
    <submittedName>
        <fullName evidence="4">Mannosyltransferase</fullName>
    </submittedName>
</protein>
<feature type="domain" description="Glycosyltransferase subfamily 4-like N-terminal" evidence="3">
    <location>
        <begin position="35"/>
        <end position="177"/>
    </location>
</feature>
<dbReference type="InterPro" id="IPR028098">
    <property type="entry name" value="Glyco_trans_4-like_N"/>
</dbReference>
<dbReference type="AlphaFoldDB" id="A0A223NVM7"/>
<keyword evidence="1 4" id="KW-0808">Transferase</keyword>
<evidence type="ECO:0000313" key="5">
    <source>
        <dbReference type="Proteomes" id="UP000215002"/>
    </source>
</evidence>